<dbReference type="Gene3D" id="3.40.50.150">
    <property type="entry name" value="Vaccinia Virus protein VP39"/>
    <property type="match status" value="1"/>
</dbReference>
<dbReference type="InterPro" id="IPR016461">
    <property type="entry name" value="COMT-like"/>
</dbReference>
<dbReference type="PANTHER" id="PTHR43712">
    <property type="entry name" value="PUTATIVE (AFU_ORTHOLOGUE AFUA_4G14580)-RELATED"/>
    <property type="match status" value="1"/>
</dbReference>
<dbReference type="InterPro" id="IPR036388">
    <property type="entry name" value="WH-like_DNA-bd_sf"/>
</dbReference>
<dbReference type="SUPFAM" id="SSF46785">
    <property type="entry name" value="Winged helix' DNA-binding domain"/>
    <property type="match status" value="1"/>
</dbReference>
<evidence type="ECO:0000313" key="7">
    <source>
        <dbReference type="Proteomes" id="UP000509791"/>
    </source>
</evidence>
<dbReference type="PANTHER" id="PTHR43712:SF2">
    <property type="entry name" value="O-METHYLTRANSFERASE CICE"/>
    <property type="match status" value="1"/>
</dbReference>
<evidence type="ECO:0000256" key="3">
    <source>
        <dbReference type="ARBA" id="ARBA00022691"/>
    </source>
</evidence>
<dbReference type="Gene3D" id="1.10.10.10">
    <property type="entry name" value="Winged helix-like DNA-binding domain superfamily/Winged helix DNA-binding domain"/>
    <property type="match status" value="1"/>
</dbReference>
<dbReference type="AlphaFoldDB" id="A0A8D6XTC8"/>
<dbReference type="InterPro" id="IPR029063">
    <property type="entry name" value="SAM-dependent_MTases_sf"/>
</dbReference>
<evidence type="ECO:0000256" key="4">
    <source>
        <dbReference type="PIRSR" id="PIRSR005739-1"/>
    </source>
</evidence>
<dbReference type="RefSeq" id="WP_006149302.1">
    <property type="nucleotide sequence ID" value="NZ_LR822020.1"/>
</dbReference>
<dbReference type="CDD" id="cd02440">
    <property type="entry name" value="AdoMet_MTases"/>
    <property type="match status" value="1"/>
</dbReference>
<dbReference type="GO" id="GO:0008171">
    <property type="term" value="F:O-methyltransferase activity"/>
    <property type="evidence" value="ECO:0007669"/>
    <property type="project" value="InterPro"/>
</dbReference>
<dbReference type="Proteomes" id="UP000509791">
    <property type="component" value="Chromosome"/>
</dbReference>
<organism evidence="6 7">
    <name type="scientific">Streptococcus thermophilus</name>
    <dbReference type="NCBI Taxonomy" id="1308"/>
    <lineage>
        <taxon>Bacteria</taxon>
        <taxon>Bacillati</taxon>
        <taxon>Bacillota</taxon>
        <taxon>Bacilli</taxon>
        <taxon>Lactobacillales</taxon>
        <taxon>Streptococcaceae</taxon>
        <taxon>Streptococcus</taxon>
    </lineage>
</organism>
<name>A0A8D6XTC8_STRTR</name>
<dbReference type="EMBL" id="LR822027">
    <property type="protein sequence ID" value="CAD0152022.1"/>
    <property type="molecule type" value="Genomic_DNA"/>
</dbReference>
<feature type="active site" description="Proton acceptor" evidence="4">
    <location>
        <position position="237"/>
    </location>
</feature>
<dbReference type="SUPFAM" id="SSF53335">
    <property type="entry name" value="S-adenosyl-L-methionine-dependent methyltransferases"/>
    <property type="match status" value="1"/>
</dbReference>
<evidence type="ECO:0000256" key="2">
    <source>
        <dbReference type="ARBA" id="ARBA00022679"/>
    </source>
</evidence>
<feature type="domain" description="O-methyltransferase C-terminal" evidence="5">
    <location>
        <begin position="161"/>
        <end position="307"/>
    </location>
</feature>
<keyword evidence="1 6" id="KW-0489">Methyltransferase</keyword>
<keyword evidence="2 6" id="KW-0808">Transferase</keyword>
<evidence type="ECO:0000259" key="5">
    <source>
        <dbReference type="Pfam" id="PF00891"/>
    </source>
</evidence>
<proteinExistence type="predicted"/>
<reference evidence="6 7" key="1">
    <citation type="submission" date="2020-06" db="EMBL/GenBank/DDBJ databases">
        <authorList>
            <person name="Chuat V."/>
        </authorList>
    </citation>
    <scope>NUCLEOTIDE SEQUENCE [LARGE SCALE GENOMIC DNA]</scope>
    <source>
        <strain evidence="6">STH_CIRM_998</strain>
    </source>
</reference>
<dbReference type="GO" id="GO:0032259">
    <property type="term" value="P:methylation"/>
    <property type="evidence" value="ECO:0007669"/>
    <property type="project" value="UniProtKB-KW"/>
</dbReference>
<evidence type="ECO:0000313" key="6">
    <source>
        <dbReference type="EMBL" id="CAD0152022.1"/>
    </source>
</evidence>
<dbReference type="InterPro" id="IPR036390">
    <property type="entry name" value="WH_DNA-bd_sf"/>
</dbReference>
<sequence length="331" mass="38433">MKKDSMNKIINDSWGFAEARILNTCFKLKIFDKINDGNNTIEKLVHAYNYNPSIMKSMFFVLINKNILTFENNRYHINSDYFDFIVSTESKYIGNIWKTHEYLNNNLWNNLELFAKDESSKENLFAFEDNNHWKNILPYLNSLASNTSETISNYFPNNNIRVLDIGCGSAKLLSTLLEDHPNWVGVGIDNPSPIANATNNNIKLIEDGRLQLLPQDIFFYNKDIGEFDIVVLSNILHGYNKEQIIKLLNMVDKYLDSGGRLLINEFIIDENSEDIMQHIYNIQFSMTGNGKSFYLDDLDNLLNYCGYYYSKSIELDSPYNCILYSKNKPKL</sequence>
<dbReference type="Pfam" id="PF00891">
    <property type="entry name" value="Methyltransf_2"/>
    <property type="match status" value="1"/>
</dbReference>
<evidence type="ECO:0000256" key="1">
    <source>
        <dbReference type="ARBA" id="ARBA00022603"/>
    </source>
</evidence>
<dbReference type="PIRSF" id="PIRSF005739">
    <property type="entry name" value="O-mtase"/>
    <property type="match status" value="1"/>
</dbReference>
<gene>
    <name evidence="6" type="ORF">STHERMO_0779</name>
</gene>
<dbReference type="PROSITE" id="PS51683">
    <property type="entry name" value="SAM_OMT_II"/>
    <property type="match status" value="1"/>
</dbReference>
<dbReference type="GeneID" id="29747216"/>
<keyword evidence="3" id="KW-0949">S-adenosyl-L-methionine</keyword>
<protein>
    <submittedName>
        <fullName evidence="6">Methyltransferase domain protein</fullName>
    </submittedName>
</protein>
<accession>A0A8D6XTC8</accession>
<dbReference type="InterPro" id="IPR001077">
    <property type="entry name" value="COMT_C"/>
</dbReference>